<dbReference type="AlphaFoldDB" id="A0A9R0K4C8"/>
<feature type="region of interest" description="Disordered" evidence="1">
    <location>
        <begin position="192"/>
        <end position="254"/>
    </location>
</feature>
<dbReference type="Proteomes" id="UP000813463">
    <property type="component" value="Chromosome 6"/>
</dbReference>
<sequence length="254" mass="28796">MIPLNLTLSPPPSSSLSLSSPFLPFKLNYAQNLLNQKKKNKQILQLRRRGICRVELQQDAPLAIAIGACVLNSLLFSDTAASFPEDEDAAVSSTDARFAVMTIIGFIPYFNWLSWVFALMDTGKRRYAVYALVYLAPYLRTNLSLSPEESWLPIASIVLCVIHIQLEASIRSGDLDNFNFFNEAAKRLGLGKKHSHVKHSEETHKEARKQGNMKLPLGEQSRDEIRKWRVPTRPSQDVEHVDEDDGDFDDRMQH</sequence>
<protein>
    <submittedName>
        <fullName evidence="4">Uncharacterized protein</fullName>
    </submittedName>
</protein>
<dbReference type="PANTHER" id="PTHR36804">
    <property type="entry name" value="OSJNBA0013K16.11 PROTEIN"/>
    <property type="match status" value="1"/>
</dbReference>
<dbReference type="KEGG" id="soe:110796340"/>
<name>A0A9R0K4C8_SPIOL</name>
<evidence type="ECO:0000256" key="1">
    <source>
        <dbReference type="SAM" id="MobiDB-lite"/>
    </source>
</evidence>
<reference evidence="4" key="2">
    <citation type="submission" date="2025-08" db="UniProtKB">
        <authorList>
            <consortium name="RefSeq"/>
        </authorList>
    </citation>
    <scope>IDENTIFICATION</scope>
    <source>
        <tissue evidence="4">Leaf</tissue>
    </source>
</reference>
<proteinExistence type="predicted"/>
<feature type="transmembrane region" description="Helical" evidence="2">
    <location>
        <begin position="96"/>
        <end position="120"/>
    </location>
</feature>
<keyword evidence="3" id="KW-1185">Reference proteome</keyword>
<keyword evidence="2" id="KW-0812">Transmembrane</keyword>
<evidence type="ECO:0000313" key="3">
    <source>
        <dbReference type="Proteomes" id="UP000813463"/>
    </source>
</evidence>
<dbReference type="GeneID" id="110796340"/>
<evidence type="ECO:0000313" key="4">
    <source>
        <dbReference type="RefSeq" id="XP_021857100.2"/>
    </source>
</evidence>
<keyword evidence="2" id="KW-0472">Membrane</keyword>
<feature type="compositionally biased region" description="Basic and acidic residues" evidence="1">
    <location>
        <begin position="198"/>
        <end position="209"/>
    </location>
</feature>
<dbReference type="PANTHER" id="PTHR36804:SF1">
    <property type="entry name" value="OS04G0585600 PROTEIN"/>
    <property type="match status" value="1"/>
</dbReference>
<evidence type="ECO:0000256" key="2">
    <source>
        <dbReference type="SAM" id="Phobius"/>
    </source>
</evidence>
<gene>
    <name evidence="4" type="primary">LOC110796340</name>
</gene>
<keyword evidence="2" id="KW-1133">Transmembrane helix</keyword>
<dbReference type="RefSeq" id="XP_021857100.2">
    <property type="nucleotide sequence ID" value="XM_022001408.2"/>
</dbReference>
<organism evidence="3 4">
    <name type="scientific">Spinacia oleracea</name>
    <name type="common">Spinach</name>
    <dbReference type="NCBI Taxonomy" id="3562"/>
    <lineage>
        <taxon>Eukaryota</taxon>
        <taxon>Viridiplantae</taxon>
        <taxon>Streptophyta</taxon>
        <taxon>Embryophyta</taxon>
        <taxon>Tracheophyta</taxon>
        <taxon>Spermatophyta</taxon>
        <taxon>Magnoliopsida</taxon>
        <taxon>eudicotyledons</taxon>
        <taxon>Gunneridae</taxon>
        <taxon>Pentapetalae</taxon>
        <taxon>Caryophyllales</taxon>
        <taxon>Chenopodiaceae</taxon>
        <taxon>Chenopodioideae</taxon>
        <taxon>Anserineae</taxon>
        <taxon>Spinacia</taxon>
    </lineage>
</organism>
<accession>A0A9R0K4C8</accession>
<reference evidence="3" key="1">
    <citation type="journal article" date="2021" name="Nat. Commun.">
        <title>Genomic analyses provide insights into spinach domestication and the genetic basis of agronomic traits.</title>
        <authorList>
            <person name="Cai X."/>
            <person name="Sun X."/>
            <person name="Xu C."/>
            <person name="Sun H."/>
            <person name="Wang X."/>
            <person name="Ge C."/>
            <person name="Zhang Z."/>
            <person name="Wang Q."/>
            <person name="Fei Z."/>
            <person name="Jiao C."/>
            <person name="Wang Q."/>
        </authorList>
    </citation>
    <scope>NUCLEOTIDE SEQUENCE [LARGE SCALE GENOMIC DNA]</scope>
    <source>
        <strain evidence="3">cv. Varoflay</strain>
    </source>
</reference>